<feature type="signal peptide" evidence="1">
    <location>
        <begin position="1"/>
        <end position="24"/>
    </location>
</feature>
<evidence type="ECO:0000256" key="1">
    <source>
        <dbReference type="SAM" id="SignalP"/>
    </source>
</evidence>
<dbReference type="Proteomes" id="UP000193144">
    <property type="component" value="Unassembled WGS sequence"/>
</dbReference>
<reference evidence="2 3" key="1">
    <citation type="submission" date="2016-07" db="EMBL/GenBank/DDBJ databases">
        <title>Pervasive Adenine N6-methylation of Active Genes in Fungi.</title>
        <authorList>
            <consortium name="DOE Joint Genome Institute"/>
            <person name="Mondo S.J."/>
            <person name="Dannebaum R.O."/>
            <person name="Kuo R.C."/>
            <person name="Labutti K."/>
            <person name="Haridas S."/>
            <person name="Kuo A."/>
            <person name="Salamov A."/>
            <person name="Ahrendt S.R."/>
            <person name="Lipzen A."/>
            <person name="Sullivan W."/>
            <person name="Andreopoulos W.B."/>
            <person name="Clum A."/>
            <person name="Lindquist E."/>
            <person name="Daum C."/>
            <person name="Ramamoorthy G.K."/>
            <person name="Gryganskyi A."/>
            <person name="Culley D."/>
            <person name="Magnuson J.K."/>
            <person name="James T.Y."/>
            <person name="O'Malley M.A."/>
            <person name="Stajich J.E."/>
            <person name="Spatafora J.W."/>
            <person name="Visel A."/>
            <person name="Grigoriev I.V."/>
        </authorList>
    </citation>
    <scope>NUCLEOTIDE SEQUENCE [LARGE SCALE GENOMIC DNA]</scope>
    <source>
        <strain evidence="2 3">CBS 115471</strain>
    </source>
</reference>
<gene>
    <name evidence="2" type="ORF">BCR34DRAFT_636882</name>
</gene>
<dbReference type="EMBL" id="MCFA01000167">
    <property type="protein sequence ID" value="ORY01683.1"/>
    <property type="molecule type" value="Genomic_DNA"/>
</dbReference>
<sequence length="225" mass="24392">MGILLRGLLGIFGILCQNDFLVSADPINGTLDTPIRVVHCPFNISVNLAANISFIELTYSTLTSAKPLFSKIKATCFVRVPFRFSPVDYVSTKQLEYEGTFQEKDGSGEIETKVAWAEAVSQGSGSSGPVRFSSVQVSHTASRVVAKNPTTVLGLPCTYEAPSAVWLNVHTTFNPSTSGFGTNGVLVQRLRLRWHGTCDVTFPMCDILDNTGQPHLNCANTTWTG</sequence>
<evidence type="ECO:0000313" key="3">
    <source>
        <dbReference type="Proteomes" id="UP000193144"/>
    </source>
</evidence>
<evidence type="ECO:0000313" key="2">
    <source>
        <dbReference type="EMBL" id="ORY01683.1"/>
    </source>
</evidence>
<dbReference type="AlphaFoldDB" id="A0A1Y1YUG8"/>
<comment type="caution">
    <text evidence="2">The sequence shown here is derived from an EMBL/GenBank/DDBJ whole genome shotgun (WGS) entry which is preliminary data.</text>
</comment>
<feature type="chain" id="PRO_5013367813" description="Ubiquitin 3 binding protein But2 C-terminal domain-containing protein" evidence="1">
    <location>
        <begin position="25"/>
        <end position="225"/>
    </location>
</feature>
<accession>A0A1Y1YUG8</accession>
<organism evidence="2 3">
    <name type="scientific">Clohesyomyces aquaticus</name>
    <dbReference type="NCBI Taxonomy" id="1231657"/>
    <lineage>
        <taxon>Eukaryota</taxon>
        <taxon>Fungi</taxon>
        <taxon>Dikarya</taxon>
        <taxon>Ascomycota</taxon>
        <taxon>Pezizomycotina</taxon>
        <taxon>Dothideomycetes</taxon>
        <taxon>Pleosporomycetidae</taxon>
        <taxon>Pleosporales</taxon>
        <taxon>Lindgomycetaceae</taxon>
        <taxon>Clohesyomyces</taxon>
    </lineage>
</organism>
<proteinExistence type="predicted"/>
<name>A0A1Y1YUG8_9PLEO</name>
<evidence type="ECO:0008006" key="4">
    <source>
        <dbReference type="Google" id="ProtNLM"/>
    </source>
</evidence>
<protein>
    <recommendedName>
        <fullName evidence="4">Ubiquitin 3 binding protein But2 C-terminal domain-containing protein</fullName>
    </recommendedName>
</protein>
<keyword evidence="1" id="KW-0732">Signal</keyword>
<keyword evidence="3" id="KW-1185">Reference proteome</keyword>